<evidence type="ECO:0000313" key="1">
    <source>
        <dbReference type="EMBL" id="RDY71768.1"/>
    </source>
</evidence>
<dbReference type="Proteomes" id="UP000257032">
    <property type="component" value="Unassembled WGS sequence"/>
</dbReference>
<name>A0A3D8VSJ8_9BACI</name>
<feature type="non-terminal residue" evidence="1">
    <location>
        <position position="45"/>
    </location>
</feature>
<comment type="caution">
    <text evidence="1">The sequence shown here is derived from an EMBL/GenBank/DDBJ whole genome shotgun (WGS) entry which is preliminary data.</text>
</comment>
<reference evidence="1 2" key="1">
    <citation type="submission" date="2018-08" db="EMBL/GenBank/DDBJ databases">
        <title>Genome sequence of strict halophilic Halobacillus trueperi SS1 isolated from Lunsu, a salty water body of North West Himalayas.</title>
        <authorList>
            <person name="Gupta S."/>
            <person name="Sharma P."/>
            <person name="Dev K."/>
            <person name="Baumler D."/>
            <person name="Sourirajan A."/>
        </authorList>
    </citation>
    <scope>NUCLEOTIDE SEQUENCE [LARGE SCALE GENOMIC DNA]</scope>
    <source>
        <strain evidence="1 2">SS1</strain>
    </source>
</reference>
<organism evidence="1 2">
    <name type="scientific">Halobacillus trueperi</name>
    <dbReference type="NCBI Taxonomy" id="156205"/>
    <lineage>
        <taxon>Bacteria</taxon>
        <taxon>Bacillati</taxon>
        <taxon>Bacillota</taxon>
        <taxon>Bacilli</taxon>
        <taxon>Bacillales</taxon>
        <taxon>Bacillaceae</taxon>
        <taxon>Halobacillus</taxon>
    </lineage>
</organism>
<gene>
    <name evidence="1" type="ORF">DXT76_05725</name>
</gene>
<feature type="non-terminal residue" evidence="1">
    <location>
        <position position="1"/>
    </location>
</feature>
<sequence>NGKWHYLFFFFVSVKKIILSYPVSPNRDTMTAIKALDDVLGKLRQ</sequence>
<dbReference type="EMBL" id="QTLC01000027">
    <property type="protein sequence ID" value="RDY71768.1"/>
    <property type="molecule type" value="Genomic_DNA"/>
</dbReference>
<proteinExistence type="predicted"/>
<accession>A0A3D8VSJ8</accession>
<evidence type="ECO:0000313" key="2">
    <source>
        <dbReference type="Proteomes" id="UP000257032"/>
    </source>
</evidence>
<protein>
    <submittedName>
        <fullName evidence="1">Transposase</fullName>
    </submittedName>
</protein>
<dbReference type="AlphaFoldDB" id="A0A3D8VSJ8"/>